<comment type="subcellular location">
    <subcellularLocation>
        <location evidence="1 8">Cell outer membrane</location>
        <topology evidence="1 8">Multi-pass membrane protein</topology>
    </subcellularLocation>
</comment>
<reference evidence="13 14" key="1">
    <citation type="submission" date="2017-02" db="EMBL/GenBank/DDBJ databases">
        <authorList>
            <person name="Peterson S.W."/>
        </authorList>
    </citation>
    <scope>NUCLEOTIDE SEQUENCE [LARGE SCALE GENOMIC DNA]</scope>
    <source>
        <strain evidence="13 14">ATCC 700028</strain>
    </source>
</reference>
<dbReference type="OrthoDB" id="78201at2"/>
<feature type="signal peptide" evidence="10">
    <location>
        <begin position="1"/>
        <end position="17"/>
    </location>
</feature>
<dbReference type="SUPFAM" id="SSF56935">
    <property type="entry name" value="Porins"/>
    <property type="match status" value="1"/>
</dbReference>
<evidence type="ECO:0000256" key="9">
    <source>
        <dbReference type="RuleBase" id="RU003357"/>
    </source>
</evidence>
<dbReference type="STRING" id="180163.SAMN02745174_01505"/>
<keyword evidence="2 8" id="KW-0813">Transport</keyword>
<gene>
    <name evidence="13" type="ORF">SAMN02745174_01505</name>
</gene>
<dbReference type="InterPro" id="IPR012910">
    <property type="entry name" value="Plug_dom"/>
</dbReference>
<dbReference type="RefSeq" id="WP_078693994.1">
    <property type="nucleotide sequence ID" value="NZ_FUWX01000010.1"/>
</dbReference>
<evidence type="ECO:0000256" key="5">
    <source>
        <dbReference type="ARBA" id="ARBA00023077"/>
    </source>
</evidence>
<dbReference type="PANTHER" id="PTHR30069:SF27">
    <property type="entry name" value="BLL4766 PROTEIN"/>
    <property type="match status" value="1"/>
</dbReference>
<feature type="domain" description="TonB-dependent receptor plug" evidence="12">
    <location>
        <begin position="41"/>
        <end position="145"/>
    </location>
</feature>
<evidence type="ECO:0000256" key="3">
    <source>
        <dbReference type="ARBA" id="ARBA00022452"/>
    </source>
</evidence>
<dbReference type="Proteomes" id="UP000191153">
    <property type="component" value="Unassembled WGS sequence"/>
</dbReference>
<evidence type="ECO:0000313" key="14">
    <source>
        <dbReference type="Proteomes" id="UP000191153"/>
    </source>
</evidence>
<keyword evidence="7 8" id="KW-0998">Cell outer membrane</keyword>
<evidence type="ECO:0000256" key="8">
    <source>
        <dbReference type="PROSITE-ProRule" id="PRU01360"/>
    </source>
</evidence>
<dbReference type="InterPro" id="IPR036942">
    <property type="entry name" value="Beta-barrel_TonB_sf"/>
</dbReference>
<dbReference type="GO" id="GO:0015344">
    <property type="term" value="F:siderophore uptake transmembrane transporter activity"/>
    <property type="evidence" value="ECO:0007669"/>
    <property type="project" value="TreeGrafter"/>
</dbReference>
<proteinExistence type="inferred from homology"/>
<dbReference type="AlphaFoldDB" id="A0A1T4NEF6"/>
<feature type="domain" description="TonB-dependent receptor-like beta-barrel" evidence="11">
    <location>
        <begin position="220"/>
        <end position="683"/>
    </location>
</feature>
<dbReference type="GO" id="GO:0044718">
    <property type="term" value="P:siderophore transmembrane transport"/>
    <property type="evidence" value="ECO:0007669"/>
    <property type="project" value="TreeGrafter"/>
</dbReference>
<keyword evidence="4 8" id="KW-0812">Transmembrane</keyword>
<dbReference type="Gene3D" id="2.40.170.20">
    <property type="entry name" value="TonB-dependent receptor, beta-barrel domain"/>
    <property type="match status" value="1"/>
</dbReference>
<keyword evidence="5 9" id="KW-0798">TonB box</keyword>
<dbReference type="InterPro" id="IPR037066">
    <property type="entry name" value="Plug_dom_sf"/>
</dbReference>
<keyword evidence="14" id="KW-1185">Reference proteome</keyword>
<evidence type="ECO:0000256" key="2">
    <source>
        <dbReference type="ARBA" id="ARBA00022448"/>
    </source>
</evidence>
<accession>A0A1T4NEF6</accession>
<evidence type="ECO:0000256" key="10">
    <source>
        <dbReference type="SAM" id="SignalP"/>
    </source>
</evidence>
<dbReference type="InterPro" id="IPR039426">
    <property type="entry name" value="TonB-dep_rcpt-like"/>
</dbReference>
<dbReference type="GO" id="GO:0009279">
    <property type="term" value="C:cell outer membrane"/>
    <property type="evidence" value="ECO:0007669"/>
    <property type="project" value="UniProtKB-SubCell"/>
</dbReference>
<dbReference type="Pfam" id="PF00593">
    <property type="entry name" value="TonB_dep_Rec_b-barrel"/>
    <property type="match status" value="1"/>
</dbReference>
<sequence>MKNILLLAIIVSSLATAQEIKLDGSIITSTTGFEENLLKENKNITVISKETLEKKDYKNVEEVLRDAPNVMVQETYFGPVIDLRGNGERAISRVKVLVDGIGINPIDESMGTLPINTIPVNSIERIEIIPGGGAVLNGSGTAGGVVNVITKSTARKNYFTSSYGNMSYDTNKASFGGGYNITDRLYMNMGYSYLKGNGYRNDDDREEGSFTGGFDYKISDRQRIRIQGTKFRGNQDTSNPINKELLAQNRKAAGFPVESNSDRESYSLDHEFKVNDKFTVLTTLYDQRYKRNFVENSVMDYEMEMPKKKSVFVPNMNAQMDGRFDEKSKGAKIRGKYIYDRGELVLGYDYNKTKLKRSSLITATGDKYDYIMGPIKLPTVIKPVDVSVNVDNDIFKETNGFYGLNRYNLTEKLQLTTGLRYEHSSYGGTRSSVSNINTSYPNYMGGKPIKINKTRVAEDKKSSDNFAGEIGLNYSYSDTGSIYTRYERGFISPMPGQITDKDQKGEYKPNNLKSETSDTLEVGVKDFIGNSFLSWSVFTTFTEDEISLIQGSVHNPATKWWSYKNLGKTRRIGTELFAEQYFGNLTLNQGITYVNTKITKGDYKGDKVPMAPEGKLTLGANYKITEKLTSGVTFNYVGKSTVREFDKKDNTFKTNISGYHFTDLTVQYKVNEYFTVSGGINNIFNNNYNYSETRDSAIPAPGRNYYLSGAISL</sequence>
<keyword evidence="3 8" id="KW-1134">Transmembrane beta strand</keyword>
<dbReference type="Pfam" id="PF07715">
    <property type="entry name" value="Plug"/>
    <property type="match status" value="1"/>
</dbReference>
<evidence type="ECO:0000256" key="7">
    <source>
        <dbReference type="ARBA" id="ARBA00023237"/>
    </source>
</evidence>
<keyword evidence="10" id="KW-0732">Signal</keyword>
<comment type="similarity">
    <text evidence="8 9">Belongs to the TonB-dependent receptor family.</text>
</comment>
<evidence type="ECO:0000256" key="1">
    <source>
        <dbReference type="ARBA" id="ARBA00004571"/>
    </source>
</evidence>
<dbReference type="PROSITE" id="PS52016">
    <property type="entry name" value="TONB_DEPENDENT_REC_3"/>
    <property type="match status" value="1"/>
</dbReference>
<dbReference type="InterPro" id="IPR000531">
    <property type="entry name" value="Beta-barrel_TonB"/>
</dbReference>
<dbReference type="CDD" id="cd01347">
    <property type="entry name" value="ligand_gated_channel"/>
    <property type="match status" value="1"/>
</dbReference>
<organism evidence="13 14">
    <name type="scientific">Cetobacterium ceti</name>
    <dbReference type="NCBI Taxonomy" id="180163"/>
    <lineage>
        <taxon>Bacteria</taxon>
        <taxon>Fusobacteriati</taxon>
        <taxon>Fusobacteriota</taxon>
        <taxon>Fusobacteriia</taxon>
        <taxon>Fusobacteriales</taxon>
        <taxon>Fusobacteriaceae</taxon>
        <taxon>Cetobacterium</taxon>
    </lineage>
</organism>
<evidence type="ECO:0000259" key="12">
    <source>
        <dbReference type="Pfam" id="PF07715"/>
    </source>
</evidence>
<evidence type="ECO:0000313" key="13">
    <source>
        <dbReference type="EMBL" id="SJZ77168.1"/>
    </source>
</evidence>
<evidence type="ECO:0000256" key="4">
    <source>
        <dbReference type="ARBA" id="ARBA00022692"/>
    </source>
</evidence>
<evidence type="ECO:0000259" key="11">
    <source>
        <dbReference type="Pfam" id="PF00593"/>
    </source>
</evidence>
<name>A0A1T4NEF6_9FUSO</name>
<evidence type="ECO:0000256" key="6">
    <source>
        <dbReference type="ARBA" id="ARBA00023136"/>
    </source>
</evidence>
<dbReference type="EMBL" id="FUWX01000010">
    <property type="protein sequence ID" value="SJZ77168.1"/>
    <property type="molecule type" value="Genomic_DNA"/>
</dbReference>
<keyword evidence="6 8" id="KW-0472">Membrane</keyword>
<feature type="chain" id="PRO_5012820674" evidence="10">
    <location>
        <begin position="18"/>
        <end position="713"/>
    </location>
</feature>
<dbReference type="Gene3D" id="2.170.130.10">
    <property type="entry name" value="TonB-dependent receptor, plug domain"/>
    <property type="match status" value="1"/>
</dbReference>
<dbReference type="PANTHER" id="PTHR30069">
    <property type="entry name" value="TONB-DEPENDENT OUTER MEMBRANE RECEPTOR"/>
    <property type="match status" value="1"/>
</dbReference>
<protein>
    <submittedName>
        <fullName evidence="13">Iron complex outermembrane recepter protein</fullName>
    </submittedName>
</protein>